<accession>A0A5C6A1V6</accession>
<feature type="compositionally biased region" description="Low complexity" evidence="1">
    <location>
        <begin position="237"/>
        <end position="251"/>
    </location>
</feature>
<protein>
    <recommendedName>
        <fullName evidence="2">DUF4332 domain-containing protein</fullName>
    </recommendedName>
</protein>
<sequence>MLRTVLAFFGFPGSVFRQIAPPQTIAASPPGAPWATPDGVEPEPPARKAALKQDAALRPPVPQRNRQDAQRSGSPLIQPNHRQRLLSMKLEHLNFCGRARCRTLAEHGILTAGDLVFATPDALRVAVGSGPRARRWIKMHRRAIRLAVGVPGLMPRDALLLVRVHRNSLNGLARESAGGLCRDFQRFAETTAGRRWLAGRRLPSVRKTRTWIESAKTVVGGNRAATKVRPRATQSESSLSRSGLSRSGLSRSGLSVGVAMTF</sequence>
<dbReference type="AlphaFoldDB" id="A0A5C6A1V6"/>
<name>A0A5C6A1V6_9BACT</name>
<dbReference type="Proteomes" id="UP000320176">
    <property type="component" value="Unassembled WGS sequence"/>
</dbReference>
<gene>
    <name evidence="3" type="ORF">Pla52n_59800</name>
</gene>
<dbReference type="EMBL" id="SJPN01000009">
    <property type="protein sequence ID" value="TWT93320.1"/>
    <property type="molecule type" value="Genomic_DNA"/>
</dbReference>
<evidence type="ECO:0000313" key="4">
    <source>
        <dbReference type="Proteomes" id="UP000320176"/>
    </source>
</evidence>
<keyword evidence="4" id="KW-1185">Reference proteome</keyword>
<feature type="region of interest" description="Disordered" evidence="1">
    <location>
        <begin position="222"/>
        <end position="251"/>
    </location>
</feature>
<dbReference type="Pfam" id="PF14229">
    <property type="entry name" value="DUF4332"/>
    <property type="match status" value="1"/>
</dbReference>
<proteinExistence type="predicted"/>
<dbReference type="RefSeq" id="WP_146522933.1">
    <property type="nucleotide sequence ID" value="NZ_CP151726.1"/>
</dbReference>
<comment type="caution">
    <text evidence="3">The sequence shown here is derived from an EMBL/GenBank/DDBJ whole genome shotgun (WGS) entry which is preliminary data.</text>
</comment>
<evidence type="ECO:0000259" key="2">
    <source>
        <dbReference type="Pfam" id="PF14229"/>
    </source>
</evidence>
<organism evidence="3 4">
    <name type="scientific">Stieleria varia</name>
    <dbReference type="NCBI Taxonomy" id="2528005"/>
    <lineage>
        <taxon>Bacteria</taxon>
        <taxon>Pseudomonadati</taxon>
        <taxon>Planctomycetota</taxon>
        <taxon>Planctomycetia</taxon>
        <taxon>Pirellulales</taxon>
        <taxon>Pirellulaceae</taxon>
        <taxon>Stieleria</taxon>
    </lineage>
</organism>
<dbReference type="InterPro" id="IPR025567">
    <property type="entry name" value="DUF4332"/>
</dbReference>
<feature type="region of interest" description="Disordered" evidence="1">
    <location>
        <begin position="24"/>
        <end position="81"/>
    </location>
</feature>
<evidence type="ECO:0000256" key="1">
    <source>
        <dbReference type="SAM" id="MobiDB-lite"/>
    </source>
</evidence>
<evidence type="ECO:0000313" key="3">
    <source>
        <dbReference type="EMBL" id="TWT93320.1"/>
    </source>
</evidence>
<dbReference type="OrthoDB" id="263385at2"/>
<feature type="domain" description="DUF4332" evidence="2">
    <location>
        <begin position="102"/>
        <end position="217"/>
    </location>
</feature>
<reference evidence="3 4" key="1">
    <citation type="submission" date="2019-02" db="EMBL/GenBank/DDBJ databases">
        <title>Deep-cultivation of Planctomycetes and their phenomic and genomic characterization uncovers novel biology.</title>
        <authorList>
            <person name="Wiegand S."/>
            <person name="Jogler M."/>
            <person name="Boedeker C."/>
            <person name="Pinto D."/>
            <person name="Vollmers J."/>
            <person name="Rivas-Marin E."/>
            <person name="Kohn T."/>
            <person name="Peeters S.H."/>
            <person name="Heuer A."/>
            <person name="Rast P."/>
            <person name="Oberbeckmann S."/>
            <person name="Bunk B."/>
            <person name="Jeske O."/>
            <person name="Meyerdierks A."/>
            <person name="Storesund J.E."/>
            <person name="Kallscheuer N."/>
            <person name="Luecker S."/>
            <person name="Lage O.M."/>
            <person name="Pohl T."/>
            <person name="Merkel B.J."/>
            <person name="Hornburger P."/>
            <person name="Mueller R.-W."/>
            <person name="Bruemmer F."/>
            <person name="Labrenz M."/>
            <person name="Spormann A.M."/>
            <person name="Op Den Camp H."/>
            <person name="Overmann J."/>
            <person name="Amann R."/>
            <person name="Jetten M.S.M."/>
            <person name="Mascher T."/>
            <person name="Medema M.H."/>
            <person name="Devos D.P."/>
            <person name="Kaster A.-K."/>
            <person name="Ovreas L."/>
            <person name="Rohde M."/>
            <person name="Galperin M.Y."/>
            <person name="Jogler C."/>
        </authorList>
    </citation>
    <scope>NUCLEOTIDE SEQUENCE [LARGE SCALE GENOMIC DNA]</scope>
    <source>
        <strain evidence="3 4">Pla52n</strain>
    </source>
</reference>